<reference evidence="1" key="1">
    <citation type="journal article" date="2014" name="Front. Microbiol.">
        <title>High frequency of phylogenetically diverse reductive dehalogenase-homologous genes in deep subseafloor sedimentary metagenomes.</title>
        <authorList>
            <person name="Kawai M."/>
            <person name="Futagami T."/>
            <person name="Toyoda A."/>
            <person name="Takaki Y."/>
            <person name="Nishi S."/>
            <person name="Hori S."/>
            <person name="Arai W."/>
            <person name="Tsubouchi T."/>
            <person name="Morono Y."/>
            <person name="Uchiyama I."/>
            <person name="Ito T."/>
            <person name="Fujiyama A."/>
            <person name="Inagaki F."/>
            <person name="Takami H."/>
        </authorList>
    </citation>
    <scope>NUCLEOTIDE SEQUENCE</scope>
    <source>
        <strain evidence="1">Expedition CK06-06</strain>
    </source>
</reference>
<protein>
    <submittedName>
        <fullName evidence="1">Uncharacterized protein</fullName>
    </submittedName>
</protein>
<dbReference type="InterPro" id="IPR001830">
    <property type="entry name" value="Glyco_trans_20"/>
</dbReference>
<dbReference type="AlphaFoldDB" id="X1CWT1"/>
<dbReference type="GO" id="GO:0005829">
    <property type="term" value="C:cytosol"/>
    <property type="evidence" value="ECO:0007669"/>
    <property type="project" value="TreeGrafter"/>
</dbReference>
<comment type="caution">
    <text evidence="1">The sequence shown here is derived from an EMBL/GenBank/DDBJ whole genome shotgun (WGS) entry which is preliminary data.</text>
</comment>
<name>X1CWT1_9ZZZZ</name>
<gene>
    <name evidence="1" type="ORF">S01H4_49569</name>
</gene>
<organism evidence="1">
    <name type="scientific">marine sediment metagenome</name>
    <dbReference type="NCBI Taxonomy" id="412755"/>
    <lineage>
        <taxon>unclassified sequences</taxon>
        <taxon>metagenomes</taxon>
        <taxon>ecological metagenomes</taxon>
    </lineage>
</organism>
<accession>X1CWT1</accession>
<evidence type="ECO:0000313" key="1">
    <source>
        <dbReference type="EMBL" id="GAH00505.1"/>
    </source>
</evidence>
<dbReference type="EMBL" id="BART01028050">
    <property type="protein sequence ID" value="GAH00505.1"/>
    <property type="molecule type" value="Genomic_DNA"/>
</dbReference>
<dbReference type="Gene3D" id="3.40.50.2000">
    <property type="entry name" value="Glycogen Phosphorylase B"/>
    <property type="match status" value="1"/>
</dbReference>
<dbReference type="GO" id="GO:0003825">
    <property type="term" value="F:alpha,alpha-trehalose-phosphate synthase (UDP-forming) activity"/>
    <property type="evidence" value="ECO:0007669"/>
    <property type="project" value="TreeGrafter"/>
</dbReference>
<dbReference type="GO" id="GO:0004805">
    <property type="term" value="F:trehalose-phosphatase activity"/>
    <property type="evidence" value="ECO:0007669"/>
    <property type="project" value="TreeGrafter"/>
</dbReference>
<sequence>MARKSRKLVVVSNRGPYRHEATRGHERWVRAAGGLVTALDPVLQKRGGVWVSAKPAKDFDSVTVPAPHLAYDLAHISLKRAEQRGFYEGVSNAVLWPLLHGFEPTIQVGEAPWSSYVGANQEFADTTLSTSSANDLIWVQDYHLMLVPGLVRTQRPKARIGWFCHIPWPPPDTFGILPWREEILEGLLGADILGFHLPEYAEHFRQCVERFTAYRVSRGTIQCHGRK</sequence>
<feature type="non-terminal residue" evidence="1">
    <location>
        <position position="227"/>
    </location>
</feature>
<dbReference type="PANTHER" id="PTHR10788:SF106">
    <property type="entry name" value="BCDNA.GH08860"/>
    <property type="match status" value="1"/>
</dbReference>
<dbReference type="Pfam" id="PF00982">
    <property type="entry name" value="Glyco_transf_20"/>
    <property type="match status" value="1"/>
</dbReference>
<dbReference type="PANTHER" id="PTHR10788">
    <property type="entry name" value="TREHALOSE-6-PHOSPHATE SYNTHASE"/>
    <property type="match status" value="1"/>
</dbReference>
<proteinExistence type="predicted"/>
<dbReference type="GO" id="GO:0005992">
    <property type="term" value="P:trehalose biosynthetic process"/>
    <property type="evidence" value="ECO:0007669"/>
    <property type="project" value="InterPro"/>
</dbReference>
<dbReference type="SUPFAM" id="SSF53756">
    <property type="entry name" value="UDP-Glycosyltransferase/glycogen phosphorylase"/>
    <property type="match status" value="1"/>
</dbReference>